<dbReference type="PATRIC" id="fig|35623.3.peg.711"/>
<keyword evidence="2" id="KW-1185">Reference proteome</keyword>
<dbReference type="AlphaFoldDB" id="A0A061ABK2"/>
<dbReference type="Proteomes" id="UP000032434">
    <property type="component" value="Chromosome 1"/>
</dbReference>
<gene>
    <name evidence="1" type="ORF">Aocu_07110</name>
</gene>
<dbReference type="STRING" id="35623.Aocu_07110"/>
<accession>A0A061ABK2</accession>
<evidence type="ECO:0000313" key="1">
    <source>
        <dbReference type="EMBL" id="CDR30784.1"/>
    </source>
</evidence>
<dbReference type="HOGENOM" id="CLU_907997_0_0_14"/>
<dbReference type="KEGG" id="aoc:Aocu_07110"/>
<dbReference type="EMBL" id="LK028559">
    <property type="protein sequence ID" value="CDR30784.1"/>
    <property type="molecule type" value="Genomic_DNA"/>
</dbReference>
<reference evidence="2" key="1">
    <citation type="submission" date="2014-05" db="EMBL/GenBank/DDBJ databases">
        <authorList>
            <person name="Kube M."/>
        </authorList>
    </citation>
    <scope>NUCLEOTIDE SEQUENCE [LARGE SCALE GENOMIC DNA]</scope>
</reference>
<name>A0A061ABK2_9MOLU</name>
<sequence length="306" mass="34942">MRSVKMKKLNIKWEGVTDTTGYLFSFAKSLSAAVKNSPFSELSEDIVASSGFAFRMWVAADLCPSAMSIWAFNQQKPWVENGGFSCEYIERMWGHDDIEEERRVTALEMIKHSINNGIAAISWDIGVPEWGLITGYDDEMQKLYTLSITGAAGEMDYTQLGKREIPILNVLTITGKTNKPKETIVSDSLKLAKNHLNGEEWCDNEKGLAAYAALAKHFENVFNPDSSWNIEYYLGTYSALKWYAWRFFEKYGLTELAELYKMVYDCWQKAFEIKKSTDISSIDNRQAILKLLKKAENCEREAVKLM</sequence>
<proteinExistence type="predicted"/>
<organism evidence="1 2">
    <name type="scientific">Acholeplasma oculi</name>
    <dbReference type="NCBI Taxonomy" id="35623"/>
    <lineage>
        <taxon>Bacteria</taxon>
        <taxon>Bacillati</taxon>
        <taxon>Mycoplasmatota</taxon>
        <taxon>Mollicutes</taxon>
        <taxon>Acholeplasmatales</taxon>
        <taxon>Acholeplasmataceae</taxon>
        <taxon>Acholeplasma</taxon>
    </lineage>
</organism>
<evidence type="ECO:0000313" key="2">
    <source>
        <dbReference type="Proteomes" id="UP000032434"/>
    </source>
</evidence>
<protein>
    <submittedName>
        <fullName evidence="1">Uncharacterized protein</fullName>
    </submittedName>
</protein>
<dbReference type="InParanoid" id="A0A061ABK2"/>